<evidence type="ECO:0000313" key="1">
    <source>
        <dbReference type="EMBL" id="TVU14613.1"/>
    </source>
</evidence>
<dbReference type="AlphaFoldDB" id="A0A5J9TTA8"/>
<proteinExistence type="predicted"/>
<keyword evidence="2" id="KW-1185">Reference proteome</keyword>
<dbReference type="Proteomes" id="UP000324897">
    <property type="component" value="Unassembled WGS sequence"/>
</dbReference>
<dbReference type="Gramene" id="TVU14613">
    <property type="protein sequence ID" value="TVU14613"/>
    <property type="gene ID" value="EJB05_38089"/>
</dbReference>
<comment type="caution">
    <text evidence="1">The sequence shown here is derived from an EMBL/GenBank/DDBJ whole genome shotgun (WGS) entry which is preliminary data.</text>
</comment>
<protein>
    <submittedName>
        <fullName evidence="1">Uncharacterized protein</fullName>
    </submittedName>
</protein>
<reference evidence="1 2" key="1">
    <citation type="journal article" date="2019" name="Sci. Rep.">
        <title>A high-quality genome of Eragrostis curvula grass provides insights into Poaceae evolution and supports new strategies to enhance forage quality.</title>
        <authorList>
            <person name="Carballo J."/>
            <person name="Santos B.A.C.M."/>
            <person name="Zappacosta D."/>
            <person name="Garbus I."/>
            <person name="Selva J.P."/>
            <person name="Gallo C.A."/>
            <person name="Diaz A."/>
            <person name="Albertini E."/>
            <person name="Caccamo M."/>
            <person name="Echenique V."/>
        </authorList>
    </citation>
    <scope>NUCLEOTIDE SEQUENCE [LARGE SCALE GENOMIC DNA]</scope>
    <source>
        <strain evidence="2">cv. Victoria</strain>
        <tissue evidence="1">Leaf</tissue>
    </source>
</reference>
<name>A0A5J9TTA8_9POAL</name>
<dbReference type="OrthoDB" id="1893065at2759"/>
<dbReference type="EMBL" id="RWGY01000031">
    <property type="protein sequence ID" value="TVU14613.1"/>
    <property type="molecule type" value="Genomic_DNA"/>
</dbReference>
<feature type="non-terminal residue" evidence="1">
    <location>
        <position position="1"/>
    </location>
</feature>
<accession>A0A5J9TTA8</accession>
<organism evidence="1 2">
    <name type="scientific">Eragrostis curvula</name>
    <name type="common">weeping love grass</name>
    <dbReference type="NCBI Taxonomy" id="38414"/>
    <lineage>
        <taxon>Eukaryota</taxon>
        <taxon>Viridiplantae</taxon>
        <taxon>Streptophyta</taxon>
        <taxon>Embryophyta</taxon>
        <taxon>Tracheophyta</taxon>
        <taxon>Spermatophyta</taxon>
        <taxon>Magnoliopsida</taxon>
        <taxon>Liliopsida</taxon>
        <taxon>Poales</taxon>
        <taxon>Poaceae</taxon>
        <taxon>PACMAD clade</taxon>
        <taxon>Chloridoideae</taxon>
        <taxon>Eragrostideae</taxon>
        <taxon>Eragrostidinae</taxon>
        <taxon>Eragrostis</taxon>
    </lineage>
</organism>
<sequence>MQSSSRSPHGGTALSLAARELTVRQPATMQLQPALSGQSASDMVVVLLCGTIVRCRRHEIKVLGGDR</sequence>
<gene>
    <name evidence="1" type="ORF">EJB05_38089</name>
</gene>
<evidence type="ECO:0000313" key="2">
    <source>
        <dbReference type="Proteomes" id="UP000324897"/>
    </source>
</evidence>